<comment type="caution">
    <text evidence="1">The sequence shown here is derived from an EMBL/GenBank/DDBJ whole genome shotgun (WGS) entry which is preliminary data.</text>
</comment>
<gene>
    <name evidence="1" type="ORF">GOEFS_017_00795</name>
</gene>
<dbReference type="AlphaFoldDB" id="H0QVW3"/>
<dbReference type="EMBL" id="BAEH01000017">
    <property type="protein sequence ID" value="GAB16964.1"/>
    <property type="molecule type" value="Genomic_DNA"/>
</dbReference>
<proteinExistence type="predicted"/>
<dbReference type="Proteomes" id="UP000035034">
    <property type="component" value="Unassembled WGS sequence"/>
</dbReference>
<evidence type="ECO:0000313" key="2">
    <source>
        <dbReference type="Proteomes" id="UP000035034"/>
    </source>
</evidence>
<organism evidence="1 2">
    <name type="scientific">Gordonia effusa NBRC 100432</name>
    <dbReference type="NCBI Taxonomy" id="1077974"/>
    <lineage>
        <taxon>Bacteria</taxon>
        <taxon>Bacillati</taxon>
        <taxon>Actinomycetota</taxon>
        <taxon>Actinomycetes</taxon>
        <taxon>Mycobacteriales</taxon>
        <taxon>Gordoniaceae</taxon>
        <taxon>Gordonia</taxon>
    </lineage>
</organism>
<reference evidence="1 2" key="1">
    <citation type="submission" date="2011-12" db="EMBL/GenBank/DDBJ databases">
        <title>Whole genome shotgun sequence of Gordonia effusa NBRC 100432.</title>
        <authorList>
            <person name="Yoshida I."/>
            <person name="Takarada H."/>
            <person name="Hosoyama A."/>
            <person name="Tsuchikane K."/>
            <person name="Katsumata H."/>
            <person name="Yamazaki S."/>
            <person name="Fujita N."/>
        </authorList>
    </citation>
    <scope>NUCLEOTIDE SEQUENCE [LARGE SCALE GENOMIC DNA]</scope>
    <source>
        <strain evidence="1 2">NBRC 100432</strain>
    </source>
</reference>
<keyword evidence="2" id="KW-1185">Reference proteome</keyword>
<evidence type="ECO:0000313" key="1">
    <source>
        <dbReference type="EMBL" id="GAB16964.1"/>
    </source>
</evidence>
<protein>
    <submittedName>
        <fullName evidence="1">Uncharacterized protein</fullName>
    </submittedName>
</protein>
<sequence>MPVARRLSCARALSRRRLVWWHAGTSVLGRRFWQLAAAAALLSWSPAWVDVEPLVRGYGFHQRIDGLRLRWGSARGEGGHRRGAGVEACVPRRRGVVAALRVMAERGLGVRHPHELPRAPPTSGAWHVADRVCGGNENPPAGLLPPNSGSGTALRLVMLLLQKFLVLPQGYLRRA</sequence>
<dbReference type="STRING" id="1077974.GOEFS_017_00795"/>
<accession>H0QVW3</accession>
<name>H0QVW3_9ACTN</name>